<dbReference type="AlphaFoldDB" id="A0A3M0HYT3"/>
<dbReference type="InterPro" id="IPR036291">
    <property type="entry name" value="NAD(P)-bd_dom_sf"/>
</dbReference>
<feature type="region of interest" description="Disordered" evidence="2">
    <location>
        <begin position="351"/>
        <end position="377"/>
    </location>
</feature>
<dbReference type="Proteomes" id="UP000270471">
    <property type="component" value="Unassembled WGS sequence"/>
</dbReference>
<evidence type="ECO:0000259" key="3">
    <source>
        <dbReference type="Pfam" id="PF01408"/>
    </source>
</evidence>
<dbReference type="OrthoDB" id="103047at2"/>
<dbReference type="InterPro" id="IPR004104">
    <property type="entry name" value="Gfo/Idh/MocA-like_OxRdtase_C"/>
</dbReference>
<dbReference type="GO" id="GO:0000166">
    <property type="term" value="F:nucleotide binding"/>
    <property type="evidence" value="ECO:0007669"/>
    <property type="project" value="InterPro"/>
</dbReference>
<dbReference type="Pfam" id="PF02894">
    <property type="entry name" value="GFO_IDH_MocA_C"/>
    <property type="match status" value="1"/>
</dbReference>
<evidence type="ECO:0000313" key="5">
    <source>
        <dbReference type="EMBL" id="RMB81795.1"/>
    </source>
</evidence>
<sequence length="433" mass="46586">MAQVTLALVGAGLRGMTYARHAVATGSARLTAVAEPDPRRRARAAAEFGVPPERTYPDWRAAVRDGRLADACVVATQDREHTEPAVALADLGHHILLEKPMATSEAEATAIAEAARRNGILLAVCHVLRYTPYTRFLKRLLDDGRIGDVVSVQHLEPVGWWHQAHSFVRGNWRRQDTSAPMLLTKSCHDIDWLVHLFGQPPRRVSSFGGLTHFRPESAPAGAAARCADCAVEAGCPYSAERLYLGCLGDPEREFWPLSAVTDDHTEAGVREALRTGPYGRCVYACDNDVVDHQVVAMEFPSGATCSFTMSAFTPMEQRRTRILGTHGFLDGDGETLRLVDFRDGSERVVGPYTRVPDPHSEAAAQAGPSARDGHGGGDEALTEAFLAAVATGDASLLLSDAAESLATHRVVWAAERARTTGTVVELPAGLGVA</sequence>
<dbReference type="SUPFAM" id="SSF55347">
    <property type="entry name" value="Glyceraldehyde-3-phosphate dehydrogenase-like, C-terminal domain"/>
    <property type="match status" value="1"/>
</dbReference>
<dbReference type="Gene3D" id="3.30.360.10">
    <property type="entry name" value="Dihydrodipicolinate Reductase, domain 2"/>
    <property type="match status" value="1"/>
</dbReference>
<name>A0A3M0HYT3_9ACTN</name>
<protein>
    <submittedName>
        <fullName evidence="5">Oxidoreductase</fullName>
    </submittedName>
</protein>
<keyword evidence="6" id="KW-1185">Reference proteome</keyword>
<dbReference type="Gene3D" id="3.40.50.720">
    <property type="entry name" value="NAD(P)-binding Rossmann-like Domain"/>
    <property type="match status" value="1"/>
</dbReference>
<feature type="domain" description="Gfo/Idh/MocA-like oxidoreductase N-terminal" evidence="3">
    <location>
        <begin position="6"/>
        <end position="124"/>
    </location>
</feature>
<evidence type="ECO:0000256" key="2">
    <source>
        <dbReference type="SAM" id="MobiDB-lite"/>
    </source>
</evidence>
<dbReference type="SUPFAM" id="SSF51735">
    <property type="entry name" value="NAD(P)-binding Rossmann-fold domains"/>
    <property type="match status" value="1"/>
</dbReference>
<dbReference type="RefSeq" id="WP_121893341.1">
    <property type="nucleotide sequence ID" value="NZ_PENI01000027.1"/>
</dbReference>
<dbReference type="PANTHER" id="PTHR43377:SF2">
    <property type="entry name" value="BINDING ROSSMANN FOLD OXIDOREDUCTASE, PUTATIVE (AFU_ORTHOLOGUE AFUA_4G00560)-RELATED"/>
    <property type="match status" value="1"/>
</dbReference>
<dbReference type="InterPro" id="IPR051450">
    <property type="entry name" value="Gfo/Idh/MocA_Oxidoreductases"/>
</dbReference>
<evidence type="ECO:0000259" key="4">
    <source>
        <dbReference type="Pfam" id="PF02894"/>
    </source>
</evidence>
<comment type="caution">
    <text evidence="5">The sequence shown here is derived from an EMBL/GenBank/DDBJ whole genome shotgun (WGS) entry which is preliminary data.</text>
</comment>
<dbReference type="PANTHER" id="PTHR43377">
    <property type="entry name" value="BILIVERDIN REDUCTASE A"/>
    <property type="match status" value="1"/>
</dbReference>
<dbReference type="EMBL" id="PENI01000027">
    <property type="protein sequence ID" value="RMB81795.1"/>
    <property type="molecule type" value="Genomic_DNA"/>
</dbReference>
<feature type="domain" description="Gfo/Idh/MocA-like oxidoreductase C-terminal" evidence="4">
    <location>
        <begin position="138"/>
        <end position="426"/>
    </location>
</feature>
<dbReference type="InterPro" id="IPR000683">
    <property type="entry name" value="Gfo/Idh/MocA-like_OxRdtase_N"/>
</dbReference>
<evidence type="ECO:0000256" key="1">
    <source>
        <dbReference type="ARBA" id="ARBA00010928"/>
    </source>
</evidence>
<comment type="similarity">
    <text evidence="1">Belongs to the Gfo/Idh/MocA family.</text>
</comment>
<organism evidence="5 6">
    <name type="scientific">Streptomyces shenzhenensis</name>
    <dbReference type="NCBI Taxonomy" id="943815"/>
    <lineage>
        <taxon>Bacteria</taxon>
        <taxon>Bacillati</taxon>
        <taxon>Actinomycetota</taxon>
        <taxon>Actinomycetes</taxon>
        <taxon>Kitasatosporales</taxon>
        <taxon>Streptomycetaceae</taxon>
        <taxon>Streptomyces</taxon>
    </lineage>
</organism>
<evidence type="ECO:0000313" key="6">
    <source>
        <dbReference type="Proteomes" id="UP000270471"/>
    </source>
</evidence>
<accession>A0A3M0HYT3</accession>
<dbReference type="Pfam" id="PF01408">
    <property type="entry name" value="GFO_IDH_MocA"/>
    <property type="match status" value="1"/>
</dbReference>
<gene>
    <name evidence="5" type="ORF">CTZ28_32485</name>
</gene>
<reference evidence="5 6" key="1">
    <citation type="submission" date="2017-11" db="EMBL/GenBank/DDBJ databases">
        <title>Draft genome of actinobacteria isolated from guarana (Paullinia cupana (Mart.) Ducke.</title>
        <authorList>
            <person name="Siqueira K.A."/>
            <person name="Liotti R.G."/>
            <person name="Mendes T.A.O."/>
            <person name="Soares M.A."/>
        </authorList>
    </citation>
    <scope>NUCLEOTIDE SEQUENCE [LARGE SCALE GENOMIC DNA]</scope>
    <source>
        <strain evidence="5 6">193</strain>
    </source>
</reference>
<proteinExistence type="inferred from homology"/>